<protein>
    <recommendedName>
        <fullName evidence="1">SRR1-like domain-containing protein</fullName>
    </recommendedName>
</protein>
<proteinExistence type="predicted"/>
<evidence type="ECO:0000259" key="1">
    <source>
        <dbReference type="Pfam" id="PF07985"/>
    </source>
</evidence>
<sequence>MNQYHFSCTATWSDGPPSDIPETEDEALAHIDKLYDAGVPFFTKDMIRSALKQIQRPLKNGDKVYLKDLNGATVAYQIKLGDIGDLREKDGIDEELEYVLTDTVLQYNCRADMRHSIFWHYDPKKPYLCPLAINNSAVIRDKVTKKIIPWEAAPRDEVFSYFQKDLEAWNDTKMCANVKRILNSAAKNLEITKVVAVSLDSVSRDRDWDREYQQEGRSAYQHGLALTLRDWVKEKNSGSDVPCFVQDPAYLDTDKDVLTAHGFKVIDDPHAWLEIDDFSIVVSISSNVPTREMIADISRPAVVIWNVVKDEDYDQRDKMSMTDPCSRRVRAMLKGYDCYDFGATMSHFGDVVIYVRQPKTLCQEGT</sequence>
<accession>A0AAD6HIA3</accession>
<feature type="domain" description="SRR1-like" evidence="1">
    <location>
        <begin position="183"/>
        <end position="315"/>
    </location>
</feature>
<dbReference type="Pfam" id="PF07985">
    <property type="entry name" value="SRR1"/>
    <property type="match status" value="1"/>
</dbReference>
<dbReference type="PANTHER" id="PTHR42080:SF3">
    <property type="entry name" value="SRR1-LIKE DOMAIN-CONTAINING PROTEIN"/>
    <property type="match status" value="1"/>
</dbReference>
<name>A0AAD6HIA3_9EURO</name>
<dbReference type="EMBL" id="JAQJAN010000011">
    <property type="protein sequence ID" value="KAJ5719331.1"/>
    <property type="molecule type" value="Genomic_DNA"/>
</dbReference>
<dbReference type="InterPro" id="IPR012942">
    <property type="entry name" value="SRR1-like"/>
</dbReference>
<keyword evidence="3" id="KW-1185">Reference proteome</keyword>
<organism evidence="2 3">
    <name type="scientific">Penicillium malachiteum</name>
    <dbReference type="NCBI Taxonomy" id="1324776"/>
    <lineage>
        <taxon>Eukaryota</taxon>
        <taxon>Fungi</taxon>
        <taxon>Dikarya</taxon>
        <taxon>Ascomycota</taxon>
        <taxon>Pezizomycotina</taxon>
        <taxon>Eurotiomycetes</taxon>
        <taxon>Eurotiomycetidae</taxon>
        <taxon>Eurotiales</taxon>
        <taxon>Aspergillaceae</taxon>
        <taxon>Penicillium</taxon>
    </lineage>
</organism>
<comment type="caution">
    <text evidence="2">The sequence shown here is derived from an EMBL/GenBank/DDBJ whole genome shotgun (WGS) entry which is preliminary data.</text>
</comment>
<reference evidence="2" key="2">
    <citation type="submission" date="2023-01" db="EMBL/GenBank/DDBJ databases">
        <authorList>
            <person name="Petersen C."/>
        </authorList>
    </citation>
    <scope>NUCLEOTIDE SEQUENCE</scope>
    <source>
        <strain evidence="2">IBT 17514</strain>
    </source>
</reference>
<dbReference type="PANTHER" id="PTHR42080">
    <property type="entry name" value="SRR1 DOMAIN-CONTAINING PROTEIN"/>
    <property type="match status" value="1"/>
</dbReference>
<dbReference type="Proteomes" id="UP001215712">
    <property type="component" value="Unassembled WGS sequence"/>
</dbReference>
<gene>
    <name evidence="2" type="ORF">N7493_007786</name>
</gene>
<dbReference type="AlphaFoldDB" id="A0AAD6HIA3"/>
<reference evidence="2" key="1">
    <citation type="journal article" date="2023" name="IMA Fungus">
        <title>Comparative genomic study of the Penicillium genus elucidates a diverse pangenome and 15 lateral gene transfer events.</title>
        <authorList>
            <person name="Petersen C."/>
            <person name="Sorensen T."/>
            <person name="Nielsen M.R."/>
            <person name="Sondergaard T.E."/>
            <person name="Sorensen J.L."/>
            <person name="Fitzpatrick D.A."/>
            <person name="Frisvad J.C."/>
            <person name="Nielsen K.L."/>
        </authorList>
    </citation>
    <scope>NUCLEOTIDE SEQUENCE</scope>
    <source>
        <strain evidence="2">IBT 17514</strain>
    </source>
</reference>
<evidence type="ECO:0000313" key="2">
    <source>
        <dbReference type="EMBL" id="KAJ5719331.1"/>
    </source>
</evidence>
<evidence type="ECO:0000313" key="3">
    <source>
        <dbReference type="Proteomes" id="UP001215712"/>
    </source>
</evidence>